<dbReference type="Proteomes" id="UP001597229">
    <property type="component" value="Unassembled WGS sequence"/>
</dbReference>
<dbReference type="EMBL" id="JBHTLX010000016">
    <property type="protein sequence ID" value="MFD1248412.1"/>
    <property type="molecule type" value="Genomic_DNA"/>
</dbReference>
<name>A0ABW3VZM4_9ACTN</name>
<evidence type="ECO:0008006" key="3">
    <source>
        <dbReference type="Google" id="ProtNLM"/>
    </source>
</evidence>
<comment type="caution">
    <text evidence="1">The sequence shown here is derived from an EMBL/GenBank/DDBJ whole genome shotgun (WGS) entry which is preliminary data.</text>
</comment>
<dbReference type="RefSeq" id="WP_367917926.1">
    <property type="nucleotide sequence ID" value="NZ_BAABAC010000006.1"/>
</dbReference>
<accession>A0ABW3VZM4</accession>
<sequence>MSDAGYAASERDFFRGRVDLAFTGPLPAAWEARKAALDAISAAQWAAGADPRDPGLADSVRDLGQLGVVLLESLRGRSAEVPYRGDLLTAPPGLSPGELDAGLWARCLLAATAAQDAAAAVRLSRVRFDAFVPGGAPGQADLARAIATIWVGDGDIGGAVVAALEQTDPDRLSGHDADAALDLVVPQAAVLDRMASGEPADALLVEAADDYAAHWSGHTPEVFLDIELCGIAVLARLLGRAGDVRHAVLAPALTAADPARIIACPVCAEPFDEAERTCVWCASDLTADAPLELALDDWLGDLLGGRRVPCGHCGALRHPLAVRCWSCGER</sequence>
<gene>
    <name evidence="1" type="ORF">ACFQ3F_11505</name>
</gene>
<organism evidence="1 2">
    <name type="scientific">Nocardioides ginsengisoli</name>
    <dbReference type="NCBI Taxonomy" id="363868"/>
    <lineage>
        <taxon>Bacteria</taxon>
        <taxon>Bacillati</taxon>
        <taxon>Actinomycetota</taxon>
        <taxon>Actinomycetes</taxon>
        <taxon>Propionibacteriales</taxon>
        <taxon>Nocardioidaceae</taxon>
        <taxon>Nocardioides</taxon>
    </lineage>
</organism>
<proteinExistence type="predicted"/>
<keyword evidence="2" id="KW-1185">Reference proteome</keyword>
<evidence type="ECO:0000313" key="2">
    <source>
        <dbReference type="Proteomes" id="UP001597229"/>
    </source>
</evidence>
<evidence type="ECO:0000313" key="1">
    <source>
        <dbReference type="EMBL" id="MFD1248412.1"/>
    </source>
</evidence>
<reference evidence="2" key="1">
    <citation type="journal article" date="2019" name="Int. J. Syst. Evol. Microbiol.">
        <title>The Global Catalogue of Microorganisms (GCM) 10K type strain sequencing project: providing services to taxonomists for standard genome sequencing and annotation.</title>
        <authorList>
            <consortium name="The Broad Institute Genomics Platform"/>
            <consortium name="The Broad Institute Genome Sequencing Center for Infectious Disease"/>
            <person name="Wu L."/>
            <person name="Ma J."/>
        </authorList>
    </citation>
    <scope>NUCLEOTIDE SEQUENCE [LARGE SCALE GENOMIC DNA]</scope>
    <source>
        <strain evidence="2">CCUG 52478</strain>
    </source>
</reference>
<protein>
    <recommendedName>
        <fullName evidence="3">Zinc ribbon domain-containing protein</fullName>
    </recommendedName>
</protein>